<gene>
    <name evidence="3" type="ORF">KQ910_09620</name>
</gene>
<dbReference type="Proteomes" id="UP000727907">
    <property type="component" value="Unassembled WGS sequence"/>
</dbReference>
<dbReference type="EMBL" id="JAHOPB010000001">
    <property type="protein sequence ID" value="MBU8874022.1"/>
    <property type="molecule type" value="Genomic_DNA"/>
</dbReference>
<reference evidence="3 4" key="1">
    <citation type="submission" date="2021-06" db="EMBL/GenBank/DDBJ databases">
        <authorList>
            <person name="Lee D.H."/>
        </authorList>
    </citation>
    <scope>NUCLEOTIDE SEQUENCE [LARGE SCALE GENOMIC DNA]</scope>
    <source>
        <strain evidence="3 4">MMS21-HV4-11</strain>
    </source>
</reference>
<evidence type="ECO:0000313" key="3">
    <source>
        <dbReference type="EMBL" id="MBU8874022.1"/>
    </source>
</evidence>
<keyword evidence="2" id="KW-0732">Signal</keyword>
<evidence type="ECO:0000256" key="2">
    <source>
        <dbReference type="SAM" id="SignalP"/>
    </source>
</evidence>
<dbReference type="PANTHER" id="PTHR42928">
    <property type="entry name" value="TRICARBOXYLATE-BINDING PROTEIN"/>
    <property type="match status" value="1"/>
</dbReference>
<accession>A0ABS6IJW2</accession>
<keyword evidence="4" id="KW-1185">Reference proteome</keyword>
<feature type="signal peptide" evidence="2">
    <location>
        <begin position="1"/>
        <end position="22"/>
    </location>
</feature>
<feature type="chain" id="PRO_5047173212" evidence="2">
    <location>
        <begin position="23"/>
        <end position="324"/>
    </location>
</feature>
<dbReference type="Pfam" id="PF03401">
    <property type="entry name" value="TctC"/>
    <property type="match status" value="1"/>
</dbReference>
<proteinExistence type="inferred from homology"/>
<dbReference type="RefSeq" id="WP_216958835.1">
    <property type="nucleotide sequence ID" value="NZ_JAHOPB010000001.1"/>
</dbReference>
<protein>
    <submittedName>
        <fullName evidence="3">Tripartite tricarboxylate transporter substrate binding protein BugD</fullName>
    </submittedName>
</protein>
<name>A0ABS6IJW2_9HYPH</name>
<dbReference type="PIRSF" id="PIRSF017082">
    <property type="entry name" value="YflP"/>
    <property type="match status" value="1"/>
</dbReference>
<sequence length="324" mass="33331">MIMRRLLLTLAPLLLAATAATAQGFPAKPLTLIVPFPAGGPSDALARALAQGMAADLKQTVVVENIGGASGTIGLAKLMAAAPDGYTIGFGTIGTHVANAALFKKLPYDPLTGFEPIGLAGTAPLLLVAKAGLPVANLKEFIAYAEQHKAGMTYGSAGVGSISHYACVVLLSALKLNITHVPYRGVAPAMNDLMGGHIDFMCDQTTTALPQIAGGKIKALSVLSDQALPQLPDVATAASQGYDVNLRSWNALFAPKGTPQPAMARLNQALRAAVADPALVKQMTAVGVDLPSPEALQPATVMALIARGLEKDVPALKARGEYLD</sequence>
<comment type="caution">
    <text evidence="3">The sequence shown here is derived from an EMBL/GenBank/DDBJ whole genome shotgun (WGS) entry which is preliminary data.</text>
</comment>
<dbReference type="PANTHER" id="PTHR42928:SF5">
    <property type="entry name" value="BLR1237 PROTEIN"/>
    <property type="match status" value="1"/>
</dbReference>
<evidence type="ECO:0000256" key="1">
    <source>
        <dbReference type="ARBA" id="ARBA00006987"/>
    </source>
</evidence>
<comment type="similarity">
    <text evidence="1">Belongs to the UPF0065 (bug) family.</text>
</comment>
<evidence type="ECO:0000313" key="4">
    <source>
        <dbReference type="Proteomes" id="UP000727907"/>
    </source>
</evidence>
<dbReference type="InterPro" id="IPR005064">
    <property type="entry name" value="BUG"/>
</dbReference>
<organism evidence="3 4">
    <name type="scientific">Reyranella humidisoli</name>
    <dbReference type="NCBI Taxonomy" id="2849149"/>
    <lineage>
        <taxon>Bacteria</taxon>
        <taxon>Pseudomonadati</taxon>
        <taxon>Pseudomonadota</taxon>
        <taxon>Alphaproteobacteria</taxon>
        <taxon>Hyphomicrobiales</taxon>
        <taxon>Reyranellaceae</taxon>
        <taxon>Reyranella</taxon>
    </lineage>
</organism>